<proteinExistence type="inferred from homology"/>
<feature type="region of interest" description="Disordered" evidence="2">
    <location>
        <begin position="399"/>
        <end position="420"/>
    </location>
</feature>
<dbReference type="PANTHER" id="PTHR45890:SF1">
    <property type="entry name" value="AARF DOMAIN CONTAINING KINASE 2"/>
    <property type="match status" value="1"/>
</dbReference>
<feature type="domain" description="ABC1 atypical kinase-like" evidence="4">
    <location>
        <begin position="120"/>
        <end position="384"/>
    </location>
</feature>
<keyword evidence="3" id="KW-0472">Membrane</keyword>
<sequence length="578" mass="66397">MVYRLVFYAYVCYRGLLLVVFAVPLLWMHLLVRLHLCPQKVLYVKLRQLFSMMGPSYIKLGQWMATRPDFFPPELCEVLELLFDSTKPHSWRHTEKILRQTYPIQLEDGDQNKNDKRVSGKNALYFLSEIEKVPINSGSIAQVHRARLRDDMDGVPSGTELAIKVTHPNIRRQIKADLLAMETVICIGNKIIPGLKFLNLDKSVLEFSSLLRSQLNLLVECDNFQQFRYNFRDIKGILFPTPLPSLCSQDVLFETFEEGEPLQNIACSSDNTDLAELGCHMFLKMLFQDNFVHSDLHPGNVLIRENWSLEEDLGNRRSILDPKRKERMNDMRDEKSLTERYYPDGRRKLRRELVVLDAGLVTTLSPQERNNFISLFAAVACGDGKLGADLMIDRLPETMRQDDDDHRDKNNNNKGASTNTVDREAFRKSMTEVFDLVAPTKEGFKLSQIRIGYVLSKILKVVREHNAPLDGNFASLVLTVMVGEGLGRKLTPDFNIFAEAAPYMIAYLQDEELMFLANKMHKTYGSALLRDSVEMVKPERTYTYIEVAGHRAKQSLKHLMEYIPFLSTEKEDKTKNAA</sequence>
<keyword evidence="5" id="KW-0830">Ubiquinone</keyword>
<dbReference type="CDD" id="cd13971">
    <property type="entry name" value="ADCK2-like"/>
    <property type="match status" value="1"/>
</dbReference>
<evidence type="ECO:0000256" key="1">
    <source>
        <dbReference type="ARBA" id="ARBA00009670"/>
    </source>
</evidence>
<dbReference type="VEuPathDB" id="TriTrypDB:ADEAN_000679500"/>
<keyword evidence="3" id="KW-0812">Transmembrane</keyword>
<evidence type="ECO:0000256" key="2">
    <source>
        <dbReference type="SAM" id="MobiDB-lite"/>
    </source>
</evidence>
<dbReference type="AlphaFoldDB" id="T1YSQ8"/>
<comment type="similarity">
    <text evidence="1">Belongs to the protein kinase superfamily. ADCK protein kinase family.</text>
</comment>
<dbReference type="EMBL" id="KF160056">
    <property type="protein sequence ID" value="AGU67980.1"/>
    <property type="molecule type" value="Genomic_DNA"/>
</dbReference>
<organism evidence="5">
    <name type="scientific">Angomonas deanei</name>
    <dbReference type="NCBI Taxonomy" id="59799"/>
    <lineage>
        <taxon>Eukaryota</taxon>
        <taxon>Discoba</taxon>
        <taxon>Euglenozoa</taxon>
        <taxon>Kinetoplastea</taxon>
        <taxon>Metakinetoplastina</taxon>
        <taxon>Trypanosomatida</taxon>
        <taxon>Trypanosomatidae</taxon>
        <taxon>Strigomonadinae</taxon>
        <taxon>Angomonas</taxon>
    </lineage>
</organism>
<accession>T1YSQ8</accession>
<dbReference type="InterPro" id="IPR044095">
    <property type="entry name" value="ADCK2_dom"/>
</dbReference>
<dbReference type="SUPFAM" id="SSF56112">
    <property type="entry name" value="Protein kinase-like (PK-like)"/>
    <property type="match status" value="1"/>
</dbReference>
<keyword evidence="3" id="KW-1133">Transmembrane helix</keyword>
<feature type="transmembrane region" description="Helical" evidence="3">
    <location>
        <begin position="7"/>
        <end position="30"/>
    </location>
</feature>
<reference evidence="5" key="1">
    <citation type="journal article" date="2013" name="PLoS ONE">
        <title>Biosynthesis of vitamins and cofactors in bacterium-harbouring trypanosomatids depends on the symbiotic association as revealed by genomic analyses.</title>
        <authorList>
            <person name="Klein C.C."/>
            <person name="Alves J.M."/>
            <person name="Serrano M.G."/>
            <person name="Buck G.A."/>
            <person name="Vasconcelos A.T."/>
            <person name="Sagot M.F."/>
            <person name="Teixeira M.M."/>
            <person name="Camargo E.P."/>
            <person name="Motta M.C."/>
        </authorList>
    </citation>
    <scope>NUCLEOTIDE SEQUENCE</scope>
    <source>
        <strain evidence="5">TCC036E</strain>
    </source>
</reference>
<evidence type="ECO:0000256" key="3">
    <source>
        <dbReference type="SAM" id="Phobius"/>
    </source>
</evidence>
<dbReference type="PANTHER" id="PTHR45890">
    <property type="entry name" value="AARF DOMAIN CONTAINING KINASE 2 (PREDICTED)"/>
    <property type="match status" value="1"/>
</dbReference>
<dbReference type="InterPro" id="IPR004147">
    <property type="entry name" value="ABC1_dom"/>
</dbReference>
<evidence type="ECO:0000313" key="5">
    <source>
        <dbReference type="EMBL" id="AGU67980.1"/>
    </source>
</evidence>
<evidence type="ECO:0000259" key="4">
    <source>
        <dbReference type="Pfam" id="PF03109"/>
    </source>
</evidence>
<dbReference type="Pfam" id="PF03109">
    <property type="entry name" value="ABC1"/>
    <property type="match status" value="1"/>
</dbReference>
<dbReference type="InterPro" id="IPR052402">
    <property type="entry name" value="ADCK_kinase"/>
</dbReference>
<dbReference type="InterPro" id="IPR011009">
    <property type="entry name" value="Kinase-like_dom_sf"/>
</dbReference>
<protein>
    <submittedName>
        <fullName evidence="5">Ubiquinone biosynthesis protein</fullName>
    </submittedName>
</protein>
<name>T1YSQ8_9TRYP</name>
<feature type="compositionally biased region" description="Basic and acidic residues" evidence="2">
    <location>
        <begin position="399"/>
        <end position="411"/>
    </location>
</feature>